<evidence type="ECO:0000313" key="7">
    <source>
        <dbReference type="EMBL" id="CAD7627264.1"/>
    </source>
</evidence>
<dbReference type="SUPFAM" id="SSF48264">
    <property type="entry name" value="Cytochrome P450"/>
    <property type="match status" value="1"/>
</dbReference>
<dbReference type="InterPro" id="IPR001128">
    <property type="entry name" value="Cyt_P450"/>
</dbReference>
<evidence type="ECO:0000256" key="2">
    <source>
        <dbReference type="ARBA" id="ARBA00022617"/>
    </source>
</evidence>
<evidence type="ECO:0008006" key="9">
    <source>
        <dbReference type="Google" id="ProtNLM"/>
    </source>
</evidence>
<accession>A0A7R9Q0V6</accession>
<dbReference type="AlphaFoldDB" id="A0A7R9Q0V6"/>
<evidence type="ECO:0000256" key="6">
    <source>
        <dbReference type="ARBA" id="ARBA00023033"/>
    </source>
</evidence>
<keyword evidence="2" id="KW-0349">Heme</keyword>
<keyword evidence="4" id="KW-0560">Oxidoreductase</keyword>
<evidence type="ECO:0000313" key="8">
    <source>
        <dbReference type="Proteomes" id="UP000759131"/>
    </source>
</evidence>
<dbReference type="EMBL" id="CAJPIZ010004577">
    <property type="protein sequence ID" value="CAG2107694.1"/>
    <property type="molecule type" value="Genomic_DNA"/>
</dbReference>
<dbReference type="OrthoDB" id="6531954at2759"/>
<keyword evidence="6" id="KW-0503">Monooxygenase</keyword>
<dbReference type="InterPro" id="IPR002401">
    <property type="entry name" value="Cyt_P450_E_grp-I"/>
</dbReference>
<dbReference type="PANTHER" id="PTHR24302:SF15">
    <property type="entry name" value="FATTY-ACID PEROXYGENASE"/>
    <property type="match status" value="1"/>
</dbReference>
<dbReference type="Gene3D" id="1.10.630.10">
    <property type="entry name" value="Cytochrome P450"/>
    <property type="match status" value="2"/>
</dbReference>
<dbReference type="InterPro" id="IPR036396">
    <property type="entry name" value="Cyt_P450_sf"/>
</dbReference>
<evidence type="ECO:0000256" key="3">
    <source>
        <dbReference type="ARBA" id="ARBA00022723"/>
    </source>
</evidence>
<keyword evidence="5" id="KW-0408">Iron</keyword>
<dbReference type="Pfam" id="PF00067">
    <property type="entry name" value="p450"/>
    <property type="match status" value="1"/>
</dbReference>
<dbReference type="GO" id="GO:0008395">
    <property type="term" value="F:steroid hydroxylase activity"/>
    <property type="evidence" value="ECO:0007669"/>
    <property type="project" value="TreeGrafter"/>
</dbReference>
<dbReference type="PRINTS" id="PR00463">
    <property type="entry name" value="EP450I"/>
</dbReference>
<dbReference type="Proteomes" id="UP000759131">
    <property type="component" value="Unassembled WGS sequence"/>
</dbReference>
<evidence type="ECO:0000256" key="5">
    <source>
        <dbReference type="ARBA" id="ARBA00023004"/>
    </source>
</evidence>
<dbReference type="InterPro" id="IPR050705">
    <property type="entry name" value="Cytochrome_P450_3A"/>
</dbReference>
<dbReference type="PANTHER" id="PTHR24302">
    <property type="entry name" value="CYTOCHROME P450 FAMILY 3"/>
    <property type="match status" value="1"/>
</dbReference>
<name>A0A7R9Q0V6_9ACAR</name>
<dbReference type="GO" id="GO:0016705">
    <property type="term" value="F:oxidoreductase activity, acting on paired donors, with incorporation or reduction of molecular oxygen"/>
    <property type="evidence" value="ECO:0007669"/>
    <property type="project" value="InterPro"/>
</dbReference>
<evidence type="ECO:0000256" key="4">
    <source>
        <dbReference type="ARBA" id="ARBA00023002"/>
    </source>
</evidence>
<evidence type="ECO:0000256" key="1">
    <source>
        <dbReference type="ARBA" id="ARBA00010617"/>
    </source>
</evidence>
<sequence length="249" mass="28679">MSKGLFLSRYRQWKCICALHATSFTTGRIKAMLPIMSDTFDRLATLLDPKARDSQVVDFCTVYDSFTFDVITRAVAGANANALYHSVDHPLFTSVITIFQNDQGVRDWLAFYMTFLRGFVDIPFFDRQKMQVISNTVYYLISKRVANDVLFTALGQTINMFAAGHETTASQLCLITRILALKPWYQTKLVHEIHNTLYTKDINEVDRMLTKETYLEDPDHFADPDEFKPERFPPKNLDDIKPTLCDSLF</sequence>
<organism evidence="7">
    <name type="scientific">Medioppia subpectinata</name>
    <dbReference type="NCBI Taxonomy" id="1979941"/>
    <lineage>
        <taxon>Eukaryota</taxon>
        <taxon>Metazoa</taxon>
        <taxon>Ecdysozoa</taxon>
        <taxon>Arthropoda</taxon>
        <taxon>Chelicerata</taxon>
        <taxon>Arachnida</taxon>
        <taxon>Acari</taxon>
        <taxon>Acariformes</taxon>
        <taxon>Sarcoptiformes</taxon>
        <taxon>Oribatida</taxon>
        <taxon>Brachypylina</taxon>
        <taxon>Oppioidea</taxon>
        <taxon>Oppiidae</taxon>
        <taxon>Medioppia</taxon>
    </lineage>
</organism>
<proteinExistence type="inferred from homology"/>
<dbReference type="EMBL" id="OC859152">
    <property type="protein sequence ID" value="CAD7627264.1"/>
    <property type="molecule type" value="Genomic_DNA"/>
</dbReference>
<keyword evidence="3" id="KW-0479">Metal-binding</keyword>
<keyword evidence="8" id="KW-1185">Reference proteome</keyword>
<comment type="similarity">
    <text evidence="1">Belongs to the cytochrome P450 family.</text>
</comment>
<reference evidence="7" key="1">
    <citation type="submission" date="2020-11" db="EMBL/GenBank/DDBJ databases">
        <authorList>
            <person name="Tran Van P."/>
        </authorList>
    </citation>
    <scope>NUCLEOTIDE SEQUENCE</scope>
</reference>
<dbReference type="GO" id="GO:0005506">
    <property type="term" value="F:iron ion binding"/>
    <property type="evidence" value="ECO:0007669"/>
    <property type="project" value="InterPro"/>
</dbReference>
<protein>
    <recommendedName>
        <fullName evidence="9">Cytochrome P450</fullName>
    </recommendedName>
</protein>
<dbReference type="GO" id="GO:0020037">
    <property type="term" value="F:heme binding"/>
    <property type="evidence" value="ECO:0007669"/>
    <property type="project" value="InterPro"/>
</dbReference>
<gene>
    <name evidence="7" type="ORF">OSB1V03_LOCUS7694</name>
</gene>